<proteinExistence type="predicted"/>
<dbReference type="AlphaFoldDB" id="A0A7W6J5H9"/>
<keyword evidence="1" id="KW-0732">Signal</keyword>
<accession>A0A7W6J5H9</accession>
<dbReference type="Proteomes" id="UP000528286">
    <property type="component" value="Unassembled WGS sequence"/>
</dbReference>
<keyword evidence="3" id="KW-1185">Reference proteome</keyword>
<sequence length="160" mass="17241">MRNFLLPAAILTAAALPGAADADERFGCMAEDSRLKLAAHVEFADELGGRLSHLSGRFTVHEKGAPATLSDRRLSSQMLAQSWAEDGLVMVRLYDDSDRVPLDVTLAAAASGMAGSPLQGHYLIRERQEKGPGFHMEGALFCQRQPPRDPLSADPPSEAE</sequence>
<organism evidence="2 3">
    <name type="scientific">Gellertiella hungarica</name>
    <dbReference type="NCBI Taxonomy" id="1572859"/>
    <lineage>
        <taxon>Bacteria</taxon>
        <taxon>Pseudomonadati</taxon>
        <taxon>Pseudomonadota</taxon>
        <taxon>Alphaproteobacteria</taxon>
        <taxon>Hyphomicrobiales</taxon>
        <taxon>Rhizobiaceae</taxon>
        <taxon>Gellertiella</taxon>
    </lineage>
</organism>
<protein>
    <submittedName>
        <fullName evidence="2">Uncharacterized protein</fullName>
    </submittedName>
</protein>
<evidence type="ECO:0000313" key="3">
    <source>
        <dbReference type="Proteomes" id="UP000528286"/>
    </source>
</evidence>
<comment type="caution">
    <text evidence="2">The sequence shown here is derived from an EMBL/GenBank/DDBJ whole genome shotgun (WGS) entry which is preliminary data.</text>
</comment>
<evidence type="ECO:0000256" key="1">
    <source>
        <dbReference type="SAM" id="SignalP"/>
    </source>
</evidence>
<gene>
    <name evidence="2" type="ORF">GGR23_001458</name>
</gene>
<evidence type="ECO:0000313" key="2">
    <source>
        <dbReference type="EMBL" id="MBB4064281.1"/>
    </source>
</evidence>
<name>A0A7W6J5H9_9HYPH</name>
<feature type="chain" id="PRO_5030892591" evidence="1">
    <location>
        <begin position="23"/>
        <end position="160"/>
    </location>
</feature>
<feature type="signal peptide" evidence="1">
    <location>
        <begin position="1"/>
        <end position="22"/>
    </location>
</feature>
<dbReference type="RefSeq" id="WP_183365516.1">
    <property type="nucleotide sequence ID" value="NZ_JACIEZ010000002.1"/>
</dbReference>
<dbReference type="EMBL" id="JACIEZ010000002">
    <property type="protein sequence ID" value="MBB4064281.1"/>
    <property type="molecule type" value="Genomic_DNA"/>
</dbReference>
<reference evidence="2 3" key="1">
    <citation type="submission" date="2020-08" db="EMBL/GenBank/DDBJ databases">
        <title>Genomic Encyclopedia of Type Strains, Phase IV (KMG-IV): sequencing the most valuable type-strain genomes for metagenomic binning, comparative biology and taxonomic classification.</title>
        <authorList>
            <person name="Goeker M."/>
        </authorList>
    </citation>
    <scope>NUCLEOTIDE SEQUENCE [LARGE SCALE GENOMIC DNA]</scope>
    <source>
        <strain evidence="2 3">DSM 29853</strain>
    </source>
</reference>